<name>A0A7Z0EDZ3_9MICO</name>
<organism evidence="1 2">
    <name type="scientific">Glaciibacter psychrotolerans</name>
    <dbReference type="NCBI Taxonomy" id="670054"/>
    <lineage>
        <taxon>Bacteria</taxon>
        <taxon>Bacillati</taxon>
        <taxon>Actinomycetota</taxon>
        <taxon>Actinomycetes</taxon>
        <taxon>Micrococcales</taxon>
        <taxon>Microbacteriaceae</taxon>
        <taxon>Glaciibacter</taxon>
    </lineage>
</organism>
<dbReference type="Proteomes" id="UP000537260">
    <property type="component" value="Unassembled WGS sequence"/>
</dbReference>
<dbReference type="RefSeq" id="WP_179578602.1">
    <property type="nucleotide sequence ID" value="NZ_JACCFM010000001.1"/>
</dbReference>
<sequence length="96" mass="9820">MTTDGVLCLQQYIKYAPLPGNCPSTFAAAAVLLGEGGVSYPCLSSDITSATVLGYDTPIVNGEYSCSINLSTGISCFNGAGVGFRMENESGVTAIP</sequence>
<accession>A0A7Z0EDZ3</accession>
<reference evidence="1 2" key="1">
    <citation type="submission" date="2020-07" db="EMBL/GenBank/DDBJ databases">
        <title>Sequencing the genomes of 1000 actinobacteria strains.</title>
        <authorList>
            <person name="Klenk H.-P."/>
        </authorList>
    </citation>
    <scope>NUCLEOTIDE SEQUENCE [LARGE SCALE GENOMIC DNA]</scope>
    <source>
        <strain evidence="1 2">LI1</strain>
    </source>
</reference>
<gene>
    <name evidence="1" type="ORF">HNR05_001707</name>
</gene>
<comment type="caution">
    <text evidence="1">The sequence shown here is derived from an EMBL/GenBank/DDBJ whole genome shotgun (WGS) entry which is preliminary data.</text>
</comment>
<proteinExistence type="predicted"/>
<keyword evidence="2" id="KW-1185">Reference proteome</keyword>
<protein>
    <submittedName>
        <fullName evidence="1">Uncharacterized protein</fullName>
    </submittedName>
</protein>
<dbReference type="EMBL" id="JACCFM010000001">
    <property type="protein sequence ID" value="NYJ19916.1"/>
    <property type="molecule type" value="Genomic_DNA"/>
</dbReference>
<evidence type="ECO:0000313" key="2">
    <source>
        <dbReference type="Proteomes" id="UP000537260"/>
    </source>
</evidence>
<evidence type="ECO:0000313" key="1">
    <source>
        <dbReference type="EMBL" id="NYJ19916.1"/>
    </source>
</evidence>
<dbReference type="AlphaFoldDB" id="A0A7Z0EDZ3"/>